<evidence type="ECO:0000259" key="8">
    <source>
        <dbReference type="Pfam" id="PF17921"/>
    </source>
</evidence>
<dbReference type="InterPro" id="IPR041373">
    <property type="entry name" value="RT_RNaseH"/>
</dbReference>
<accession>A0A9Q3I5C3</accession>
<evidence type="ECO:0000259" key="7">
    <source>
        <dbReference type="Pfam" id="PF17917"/>
    </source>
</evidence>
<evidence type="ECO:0000313" key="9">
    <source>
        <dbReference type="EMBL" id="MBW0526509.1"/>
    </source>
</evidence>
<dbReference type="GO" id="GO:0004519">
    <property type="term" value="F:endonuclease activity"/>
    <property type="evidence" value="ECO:0007669"/>
    <property type="project" value="UniProtKB-KW"/>
</dbReference>
<comment type="caution">
    <text evidence="9">The sequence shown here is derived from an EMBL/GenBank/DDBJ whole genome shotgun (WGS) entry which is preliminary data.</text>
</comment>
<dbReference type="OrthoDB" id="6764844at2759"/>
<dbReference type="InterPro" id="IPR043502">
    <property type="entry name" value="DNA/RNA_pol_sf"/>
</dbReference>
<reference evidence="9" key="1">
    <citation type="submission" date="2021-03" db="EMBL/GenBank/DDBJ databases">
        <title>Draft genome sequence of rust myrtle Austropuccinia psidii MF-1, a brazilian biotype.</title>
        <authorList>
            <person name="Quecine M.C."/>
            <person name="Pachon D.M.R."/>
            <person name="Bonatelli M.L."/>
            <person name="Correr F.H."/>
            <person name="Franceschini L.M."/>
            <person name="Leite T.F."/>
            <person name="Margarido G.R.A."/>
            <person name="Almeida C.A."/>
            <person name="Ferrarezi J.A."/>
            <person name="Labate C.A."/>
        </authorList>
    </citation>
    <scope>NUCLEOTIDE SEQUENCE</scope>
    <source>
        <strain evidence="9">MF-1</strain>
    </source>
</reference>
<gene>
    <name evidence="9" type="ORF">O181_066224</name>
</gene>
<evidence type="ECO:0000256" key="6">
    <source>
        <dbReference type="ARBA" id="ARBA00022918"/>
    </source>
</evidence>
<name>A0A9Q3I5C3_9BASI</name>
<organism evidence="9 10">
    <name type="scientific">Austropuccinia psidii MF-1</name>
    <dbReference type="NCBI Taxonomy" id="1389203"/>
    <lineage>
        <taxon>Eukaryota</taxon>
        <taxon>Fungi</taxon>
        <taxon>Dikarya</taxon>
        <taxon>Basidiomycota</taxon>
        <taxon>Pucciniomycotina</taxon>
        <taxon>Pucciniomycetes</taxon>
        <taxon>Pucciniales</taxon>
        <taxon>Sphaerophragmiaceae</taxon>
        <taxon>Austropuccinia</taxon>
    </lineage>
</organism>
<proteinExistence type="predicted"/>
<keyword evidence="10" id="KW-1185">Reference proteome</keyword>
<protein>
    <recommendedName>
        <fullName evidence="11">Reverse transcriptase RNase H-like domain-containing protein</fullName>
    </recommendedName>
</protein>
<dbReference type="Gene3D" id="1.10.340.70">
    <property type="match status" value="1"/>
</dbReference>
<dbReference type="InterPro" id="IPR050951">
    <property type="entry name" value="Retrovirus_Pol_polyprotein"/>
</dbReference>
<sequence>MINYEPVEAPICCFLRQIKPTEARYGASQMECLCLVWALEKFHSYLDGTVFDVITDFNAVKSLLNMKTPNRHMLRWKIATQEYSRNRNLAHKSRNVHKNADGLSRWALANTPENPAWVAQEEHHIEGICVKDIGTEFFNQAEESYMMDKSCHMLCQLLMKYYKYPSLPSKIDEIWKKAYDEGIFHLLDGILYHRTKPTCVMTLKDRTLMNNISHKCHDSVASGHLSEYRTLERVKTCTWSPNRGKDVAEYCQTCDRCQRVNRATGKKFGLMIEIQETESPLKIVHMVCVTALPPEGDRSFKACVVLVDRYSKPHCSYHLIKMPQLWKQP</sequence>
<evidence type="ECO:0000313" key="10">
    <source>
        <dbReference type="Proteomes" id="UP000765509"/>
    </source>
</evidence>
<keyword evidence="2" id="KW-0548">Nucleotidyltransferase</keyword>
<dbReference type="PANTHER" id="PTHR37984">
    <property type="entry name" value="PROTEIN CBG26694"/>
    <property type="match status" value="1"/>
</dbReference>
<feature type="domain" description="Reverse transcriptase RNase H-like" evidence="7">
    <location>
        <begin position="8"/>
        <end position="83"/>
    </location>
</feature>
<evidence type="ECO:0000256" key="4">
    <source>
        <dbReference type="ARBA" id="ARBA00022759"/>
    </source>
</evidence>
<evidence type="ECO:0000256" key="5">
    <source>
        <dbReference type="ARBA" id="ARBA00022801"/>
    </source>
</evidence>
<dbReference type="GO" id="GO:0003964">
    <property type="term" value="F:RNA-directed DNA polymerase activity"/>
    <property type="evidence" value="ECO:0007669"/>
    <property type="project" value="UniProtKB-KW"/>
</dbReference>
<dbReference type="InterPro" id="IPR041588">
    <property type="entry name" value="Integrase_H2C2"/>
</dbReference>
<dbReference type="EMBL" id="AVOT02032716">
    <property type="protein sequence ID" value="MBW0526509.1"/>
    <property type="molecule type" value="Genomic_DNA"/>
</dbReference>
<keyword evidence="5" id="KW-0378">Hydrolase</keyword>
<evidence type="ECO:0000256" key="1">
    <source>
        <dbReference type="ARBA" id="ARBA00022679"/>
    </source>
</evidence>
<keyword evidence="1" id="KW-0808">Transferase</keyword>
<keyword evidence="4" id="KW-0255">Endonuclease</keyword>
<feature type="domain" description="Integrase zinc-binding" evidence="8">
    <location>
        <begin position="206"/>
        <end position="262"/>
    </location>
</feature>
<evidence type="ECO:0000256" key="2">
    <source>
        <dbReference type="ARBA" id="ARBA00022695"/>
    </source>
</evidence>
<dbReference type="SUPFAM" id="SSF56672">
    <property type="entry name" value="DNA/RNA polymerases"/>
    <property type="match status" value="1"/>
</dbReference>
<dbReference type="GO" id="GO:0016787">
    <property type="term" value="F:hydrolase activity"/>
    <property type="evidence" value="ECO:0007669"/>
    <property type="project" value="UniProtKB-KW"/>
</dbReference>
<evidence type="ECO:0008006" key="11">
    <source>
        <dbReference type="Google" id="ProtNLM"/>
    </source>
</evidence>
<dbReference type="Pfam" id="PF17917">
    <property type="entry name" value="RT_RNaseH"/>
    <property type="match status" value="1"/>
</dbReference>
<dbReference type="AlphaFoldDB" id="A0A9Q3I5C3"/>
<keyword evidence="3" id="KW-0540">Nuclease</keyword>
<dbReference type="Proteomes" id="UP000765509">
    <property type="component" value="Unassembled WGS sequence"/>
</dbReference>
<keyword evidence="6" id="KW-0695">RNA-directed DNA polymerase</keyword>
<evidence type="ECO:0000256" key="3">
    <source>
        <dbReference type="ARBA" id="ARBA00022722"/>
    </source>
</evidence>
<dbReference type="PANTHER" id="PTHR37984:SF5">
    <property type="entry name" value="PROTEIN NYNRIN-LIKE"/>
    <property type="match status" value="1"/>
</dbReference>
<dbReference type="Pfam" id="PF17921">
    <property type="entry name" value="Integrase_H2C2"/>
    <property type="match status" value="1"/>
</dbReference>